<dbReference type="InterPro" id="IPR050121">
    <property type="entry name" value="Cytochrome_P450_monoxygenase"/>
</dbReference>
<dbReference type="InterPro" id="IPR036396">
    <property type="entry name" value="Cyt_P450_sf"/>
</dbReference>
<dbReference type="RefSeq" id="WP_124154416.1">
    <property type="nucleotide sequence ID" value="NZ_CAWOLW010000179.1"/>
</dbReference>
<dbReference type="GO" id="GO:0020037">
    <property type="term" value="F:heme binding"/>
    <property type="evidence" value="ECO:0007669"/>
    <property type="project" value="InterPro"/>
</dbReference>
<evidence type="ECO:0000313" key="6">
    <source>
        <dbReference type="Proteomes" id="UP000269154"/>
    </source>
</evidence>
<dbReference type="GO" id="GO:0016705">
    <property type="term" value="F:oxidoreductase activity, acting on paired donors, with incorporation or reduction of molecular oxygen"/>
    <property type="evidence" value="ECO:0007669"/>
    <property type="project" value="InterPro"/>
</dbReference>
<sequence>MKLIKGPKTPPLFQRLQLVLAPLNTLESYAKKYGDIFTMITAAGKVVMVSSPQALQEILTKDNNEYEAPGSKILQPFFGEYSMLSLEGDRHRRERKLLMPPFHGDRMRNYGELICNITKEAASNLKVSETFIARKLMQEITIQVILQAIFGLYDSPRLSQIRSMLADFIELTASPLRASLLFFPWLQKDLGPWSPWGKYKCQQQKLDELLYTEIATRRSQLDPNRTDILTLMLLARDEEGQGMTDQEIRDELITMLVAGHETTATAIAWAVYWVHKQPEVYQKLMEELTTLEIDADPMTIFRLPYLTAVCQETLRIYPVAILTFPRRTKQSIELQGYSLEAGTMIQGSIYLTHQREDLYSEPKKFKPERFLERQFSPYQYLPFGGGSRRCLGMALANFEMRLVLATILSNLEMELAENQPVKPQRRGLTLGPKGGVKMLMKGKRIQSQTKPPSVATV</sequence>
<dbReference type="Pfam" id="PF00067">
    <property type="entry name" value="p450"/>
    <property type="match status" value="1"/>
</dbReference>
<reference evidence="5 6" key="1">
    <citation type="journal article" date="2018" name="ACS Chem. Biol.">
        <title>Ketoreductase domain dysfunction expands chemodiversity: malyngamide biosynthesis in the cyanobacterium Okeania hirsuta.</title>
        <authorList>
            <person name="Moss N.A."/>
            <person name="Leao T."/>
            <person name="Rankin M."/>
            <person name="McCullough T.M."/>
            <person name="Qu P."/>
            <person name="Korobeynikov A."/>
            <person name="Smith J.L."/>
            <person name="Gerwick L."/>
            <person name="Gerwick W.H."/>
        </authorList>
    </citation>
    <scope>NUCLEOTIDE SEQUENCE [LARGE SCALE GENOMIC DNA]</scope>
    <source>
        <strain evidence="5 6">PAB10Feb10-1</strain>
    </source>
</reference>
<dbReference type="EMBL" id="RCBY01000026">
    <property type="protein sequence ID" value="RQH49132.1"/>
    <property type="molecule type" value="Genomic_DNA"/>
</dbReference>
<name>A0A3N6PHC7_9CYAN</name>
<gene>
    <name evidence="5" type="ORF">D5R40_07065</name>
</gene>
<feature type="binding site" description="axial binding residue" evidence="3">
    <location>
        <position position="390"/>
    </location>
    <ligand>
        <name>heme</name>
        <dbReference type="ChEBI" id="CHEBI:30413"/>
    </ligand>
    <ligandPart>
        <name>Fe</name>
        <dbReference type="ChEBI" id="CHEBI:18248"/>
    </ligandPart>
</feature>
<dbReference type="OrthoDB" id="446280at2"/>
<comment type="similarity">
    <text evidence="2 4">Belongs to the cytochrome P450 family.</text>
</comment>
<dbReference type="InterPro" id="IPR002401">
    <property type="entry name" value="Cyt_P450_E_grp-I"/>
</dbReference>
<comment type="cofactor">
    <cofactor evidence="1 3">
        <name>heme</name>
        <dbReference type="ChEBI" id="CHEBI:30413"/>
    </cofactor>
</comment>
<dbReference type="AlphaFoldDB" id="A0A3N6PHC7"/>
<keyword evidence="3 4" id="KW-0479">Metal-binding</keyword>
<dbReference type="PROSITE" id="PS00086">
    <property type="entry name" value="CYTOCHROME_P450"/>
    <property type="match status" value="1"/>
</dbReference>
<keyword evidence="6" id="KW-1185">Reference proteome</keyword>
<protein>
    <submittedName>
        <fullName evidence="5">Cytochrome P450</fullName>
    </submittedName>
</protein>
<evidence type="ECO:0000256" key="4">
    <source>
        <dbReference type="RuleBase" id="RU000461"/>
    </source>
</evidence>
<proteinExistence type="inferred from homology"/>
<dbReference type="Gene3D" id="1.10.630.10">
    <property type="entry name" value="Cytochrome P450"/>
    <property type="match status" value="1"/>
</dbReference>
<evidence type="ECO:0000256" key="1">
    <source>
        <dbReference type="ARBA" id="ARBA00001971"/>
    </source>
</evidence>
<dbReference type="CDD" id="cd11053">
    <property type="entry name" value="CYP110-like"/>
    <property type="match status" value="1"/>
</dbReference>
<dbReference type="InterPro" id="IPR017972">
    <property type="entry name" value="Cyt_P450_CS"/>
</dbReference>
<comment type="caution">
    <text evidence="5">The sequence shown here is derived from an EMBL/GenBank/DDBJ whole genome shotgun (WGS) entry which is preliminary data.</text>
</comment>
<organism evidence="5 6">
    <name type="scientific">Okeania hirsuta</name>
    <dbReference type="NCBI Taxonomy" id="1458930"/>
    <lineage>
        <taxon>Bacteria</taxon>
        <taxon>Bacillati</taxon>
        <taxon>Cyanobacteriota</taxon>
        <taxon>Cyanophyceae</taxon>
        <taxon>Oscillatoriophycideae</taxon>
        <taxon>Oscillatoriales</taxon>
        <taxon>Microcoleaceae</taxon>
        <taxon>Okeania</taxon>
    </lineage>
</organism>
<dbReference type="GO" id="GO:0005506">
    <property type="term" value="F:iron ion binding"/>
    <property type="evidence" value="ECO:0007669"/>
    <property type="project" value="InterPro"/>
</dbReference>
<accession>A0A3N6PHC7</accession>
<dbReference type="PRINTS" id="PR00463">
    <property type="entry name" value="EP450I"/>
</dbReference>
<dbReference type="PANTHER" id="PTHR24305">
    <property type="entry name" value="CYTOCHROME P450"/>
    <property type="match status" value="1"/>
</dbReference>
<keyword evidence="4" id="KW-0503">Monooxygenase</keyword>
<keyword evidence="3 4" id="KW-0349">Heme</keyword>
<dbReference type="GO" id="GO:0004497">
    <property type="term" value="F:monooxygenase activity"/>
    <property type="evidence" value="ECO:0007669"/>
    <property type="project" value="UniProtKB-KW"/>
</dbReference>
<dbReference type="Proteomes" id="UP000269154">
    <property type="component" value="Unassembled WGS sequence"/>
</dbReference>
<dbReference type="PANTHER" id="PTHR24305:SF166">
    <property type="entry name" value="CYTOCHROME P450 12A4, MITOCHONDRIAL-RELATED"/>
    <property type="match status" value="1"/>
</dbReference>
<keyword evidence="3 4" id="KW-0408">Iron</keyword>
<dbReference type="PRINTS" id="PR00385">
    <property type="entry name" value="P450"/>
</dbReference>
<dbReference type="InterPro" id="IPR001128">
    <property type="entry name" value="Cyt_P450"/>
</dbReference>
<evidence type="ECO:0000313" key="5">
    <source>
        <dbReference type="EMBL" id="RQH49132.1"/>
    </source>
</evidence>
<evidence type="ECO:0000256" key="2">
    <source>
        <dbReference type="ARBA" id="ARBA00010617"/>
    </source>
</evidence>
<keyword evidence="4" id="KW-0560">Oxidoreductase</keyword>
<evidence type="ECO:0000256" key="3">
    <source>
        <dbReference type="PIRSR" id="PIRSR602401-1"/>
    </source>
</evidence>
<dbReference type="SUPFAM" id="SSF48264">
    <property type="entry name" value="Cytochrome P450"/>
    <property type="match status" value="1"/>
</dbReference>